<dbReference type="GeneID" id="25261539"/>
<dbReference type="HOGENOM" id="CLU_1284073_0_0_1"/>
<keyword evidence="3" id="KW-1185">Reference proteome</keyword>
<dbReference type="AlphaFoldDB" id="A0A066VR72"/>
<protein>
    <submittedName>
        <fullName evidence="2">Uncharacterized protein</fullName>
    </submittedName>
</protein>
<evidence type="ECO:0000256" key="1">
    <source>
        <dbReference type="SAM" id="MobiDB-lite"/>
    </source>
</evidence>
<proteinExistence type="predicted"/>
<sequence>MGCSMPTWTIHGLTTTALTCSSNMTSASPSIELPPENPSDASCSGCPPFSNSSTKISHQASKAIGKVAERVDRTTSEETQLRKLSASSCRTALRKRSQDRLPARSSFPTTCSISRGMGWLKAPWLRTRLRQVFSRLPVERLLKTGSLSTRGTTRPPPGSWKTGGGTRPRRCCTRLYASHRTARGWPSANPEITLWMTLSSQSNCYLQEIKCAITR</sequence>
<evidence type="ECO:0000313" key="2">
    <source>
        <dbReference type="EMBL" id="KDN44242.1"/>
    </source>
</evidence>
<reference evidence="2 3" key="1">
    <citation type="submission" date="2014-05" db="EMBL/GenBank/DDBJ databases">
        <title>Draft genome sequence of a rare smut relative, Tilletiaria anomala UBC 951.</title>
        <authorList>
            <consortium name="DOE Joint Genome Institute"/>
            <person name="Toome M."/>
            <person name="Kuo A."/>
            <person name="Henrissat B."/>
            <person name="Lipzen A."/>
            <person name="Tritt A."/>
            <person name="Yoshinaga Y."/>
            <person name="Zane M."/>
            <person name="Barry K."/>
            <person name="Grigoriev I.V."/>
            <person name="Spatafora J.W."/>
            <person name="Aimea M.C."/>
        </authorList>
    </citation>
    <scope>NUCLEOTIDE SEQUENCE [LARGE SCALE GENOMIC DNA]</scope>
    <source>
        <strain evidence="2 3">UBC 951</strain>
    </source>
</reference>
<dbReference type="EMBL" id="JMSN01000053">
    <property type="protein sequence ID" value="KDN44242.1"/>
    <property type="molecule type" value="Genomic_DNA"/>
</dbReference>
<dbReference type="Proteomes" id="UP000027361">
    <property type="component" value="Unassembled WGS sequence"/>
</dbReference>
<organism evidence="2 3">
    <name type="scientific">Tilletiaria anomala (strain ATCC 24038 / CBS 436.72 / UBC 951)</name>
    <dbReference type="NCBI Taxonomy" id="1037660"/>
    <lineage>
        <taxon>Eukaryota</taxon>
        <taxon>Fungi</taxon>
        <taxon>Dikarya</taxon>
        <taxon>Basidiomycota</taxon>
        <taxon>Ustilaginomycotina</taxon>
        <taxon>Exobasidiomycetes</taxon>
        <taxon>Georgefischeriales</taxon>
        <taxon>Tilletiariaceae</taxon>
        <taxon>Tilletiaria</taxon>
    </lineage>
</organism>
<gene>
    <name evidence="2" type="ORF">K437DRAFT_139701</name>
</gene>
<name>A0A066VR72_TILAU</name>
<evidence type="ECO:0000313" key="3">
    <source>
        <dbReference type="Proteomes" id="UP000027361"/>
    </source>
</evidence>
<feature type="region of interest" description="Disordered" evidence="1">
    <location>
        <begin position="144"/>
        <end position="167"/>
    </location>
</feature>
<dbReference type="InParanoid" id="A0A066VR72"/>
<feature type="region of interest" description="Disordered" evidence="1">
    <location>
        <begin position="24"/>
        <end position="46"/>
    </location>
</feature>
<dbReference type="RefSeq" id="XP_013242693.1">
    <property type="nucleotide sequence ID" value="XM_013387239.1"/>
</dbReference>
<comment type="caution">
    <text evidence="2">The sequence shown here is derived from an EMBL/GenBank/DDBJ whole genome shotgun (WGS) entry which is preliminary data.</text>
</comment>
<accession>A0A066VR72</accession>